<gene>
    <name evidence="3" type="ORF">SNE40_021751</name>
</gene>
<evidence type="ECO:0000313" key="4">
    <source>
        <dbReference type="Proteomes" id="UP001347796"/>
    </source>
</evidence>
<dbReference type="PANTHER" id="PTHR35538">
    <property type="entry name" value="LIG_CHAN-GLU_BD DOMAIN-CONTAINING PROTEIN"/>
    <property type="match status" value="1"/>
</dbReference>
<feature type="compositionally biased region" description="Acidic residues" evidence="2">
    <location>
        <begin position="23"/>
        <end position="32"/>
    </location>
</feature>
<feature type="region of interest" description="Disordered" evidence="2">
    <location>
        <begin position="22"/>
        <end position="116"/>
    </location>
</feature>
<dbReference type="SUPFAM" id="SSF47473">
    <property type="entry name" value="EF-hand"/>
    <property type="match status" value="1"/>
</dbReference>
<sequence>MERARLTSLHIRGLSSDDSFMIGEDDSTDAEGENGYFSTRTGISDGYSDFGREIGDHNRVKSGREETSGSLNGETEEISRKERKKREIIKKTRQIENVERAPMSRSPTKSLPTDDERELSFVFEKRKDSDSGLKLPSPHVTMTTPDLPQIEQKIQEESKKKNIKYRVEAPPVMKQPPDPLKIRNPPPKIRTLPKMKLSKRRRKPAEAPVSAEGLKEIQDPLDFLAKYCIINPVRLPFYELIFEAAVLENKPEFPVPYLPQVNDDEPPVKHATHQQQSSLSQHEKTMIKDMTLVSHGLQPPLVGYSVPEQCLEKLSFTMQTLQVKKEEMEKKLVNLEAKRINILAELAREEFPGIDGMIYSPRKKKGKQKKPEPTSPVQDEEITNETIIKRLDKKSLAQLCSKEEIRHVDIEIQRIHQKVKDVTIRQNQLKDERNMLLGYCEDDFVNRQFTERHSNDFRRQQSELYNTLRPTPDYEITLDNLRESLQQVNNHLLTDRECEFLYQVLDLPGREKINFRLFSVVAALSEKVTQLDPMIRRLMNKHDYKALDIKMEKCRELFSFLEDDIAPPGEATATSLALELTAGGLTPEHTSYVLGKFNREGRGLIDFMDFVTYVPLFVEIHKRIIKDPLSEDQDL</sequence>
<dbReference type="AlphaFoldDB" id="A0AAN8G0M9"/>
<dbReference type="PANTHER" id="PTHR35538:SF3">
    <property type="entry name" value="C-TYPE LECTIN DOMAIN-CONTAINING PROTEIN"/>
    <property type="match status" value="1"/>
</dbReference>
<dbReference type="InterPro" id="IPR011992">
    <property type="entry name" value="EF-hand-dom_pair"/>
</dbReference>
<protein>
    <submittedName>
        <fullName evidence="3">Uncharacterized protein</fullName>
    </submittedName>
</protein>
<accession>A0AAN8G0M9</accession>
<dbReference type="Proteomes" id="UP001347796">
    <property type="component" value="Unassembled WGS sequence"/>
</dbReference>
<evidence type="ECO:0000256" key="1">
    <source>
        <dbReference type="SAM" id="Coils"/>
    </source>
</evidence>
<feature type="compositionally biased region" description="Basic and acidic residues" evidence="2">
    <location>
        <begin position="50"/>
        <end position="67"/>
    </location>
</feature>
<feature type="coiled-coil region" evidence="1">
    <location>
        <begin position="311"/>
        <end position="345"/>
    </location>
</feature>
<evidence type="ECO:0000256" key="2">
    <source>
        <dbReference type="SAM" id="MobiDB-lite"/>
    </source>
</evidence>
<reference evidence="3 4" key="1">
    <citation type="submission" date="2024-01" db="EMBL/GenBank/DDBJ databases">
        <title>The genome of the rayed Mediterranean limpet Patella caerulea (Linnaeus, 1758).</title>
        <authorList>
            <person name="Anh-Thu Weber A."/>
            <person name="Halstead-Nussloch G."/>
        </authorList>
    </citation>
    <scope>NUCLEOTIDE SEQUENCE [LARGE SCALE GENOMIC DNA]</scope>
    <source>
        <strain evidence="3">AATW-2023a</strain>
        <tissue evidence="3">Whole specimen</tissue>
    </source>
</reference>
<feature type="region of interest" description="Disordered" evidence="2">
    <location>
        <begin position="171"/>
        <end position="191"/>
    </location>
</feature>
<evidence type="ECO:0000313" key="3">
    <source>
        <dbReference type="EMBL" id="KAK6167812.1"/>
    </source>
</evidence>
<comment type="caution">
    <text evidence="3">The sequence shown here is derived from an EMBL/GenBank/DDBJ whole genome shotgun (WGS) entry which is preliminary data.</text>
</comment>
<keyword evidence="1" id="KW-0175">Coiled coil</keyword>
<dbReference type="EMBL" id="JAZGQO010000018">
    <property type="protein sequence ID" value="KAK6167812.1"/>
    <property type="molecule type" value="Genomic_DNA"/>
</dbReference>
<keyword evidence="4" id="KW-1185">Reference proteome</keyword>
<feature type="compositionally biased region" description="Basic and acidic residues" evidence="2">
    <location>
        <begin position="89"/>
        <end position="99"/>
    </location>
</feature>
<feature type="region of interest" description="Disordered" evidence="2">
    <location>
        <begin position="359"/>
        <end position="380"/>
    </location>
</feature>
<name>A0AAN8G0M9_PATCE</name>
<organism evidence="3 4">
    <name type="scientific">Patella caerulea</name>
    <name type="common">Rayed Mediterranean limpet</name>
    <dbReference type="NCBI Taxonomy" id="87958"/>
    <lineage>
        <taxon>Eukaryota</taxon>
        <taxon>Metazoa</taxon>
        <taxon>Spiralia</taxon>
        <taxon>Lophotrochozoa</taxon>
        <taxon>Mollusca</taxon>
        <taxon>Gastropoda</taxon>
        <taxon>Patellogastropoda</taxon>
        <taxon>Patelloidea</taxon>
        <taxon>Patellidae</taxon>
        <taxon>Patella</taxon>
    </lineage>
</organism>
<dbReference type="Gene3D" id="1.10.238.10">
    <property type="entry name" value="EF-hand"/>
    <property type="match status" value="1"/>
</dbReference>
<feature type="compositionally biased region" description="Pro residues" evidence="2">
    <location>
        <begin position="173"/>
        <end position="188"/>
    </location>
</feature>
<proteinExistence type="predicted"/>